<evidence type="ECO:0000313" key="5">
    <source>
        <dbReference type="Proteomes" id="UP000054826"/>
    </source>
</evidence>
<organism evidence="3 5">
    <name type="scientific">Trichinella pseudospiralis</name>
    <name type="common">Parasitic roundworm</name>
    <dbReference type="NCBI Taxonomy" id="6337"/>
    <lineage>
        <taxon>Eukaryota</taxon>
        <taxon>Metazoa</taxon>
        <taxon>Ecdysozoa</taxon>
        <taxon>Nematoda</taxon>
        <taxon>Enoplea</taxon>
        <taxon>Dorylaimia</taxon>
        <taxon>Trichinellida</taxon>
        <taxon>Trichinellidae</taxon>
        <taxon>Trichinella</taxon>
    </lineage>
</organism>
<dbReference type="Proteomes" id="UP000054826">
    <property type="component" value="Unassembled WGS sequence"/>
</dbReference>
<evidence type="ECO:0000313" key="4">
    <source>
        <dbReference type="Proteomes" id="UP000054805"/>
    </source>
</evidence>
<gene>
    <name evidence="2" type="ORF">T4B_11669</name>
    <name evidence="3" type="ORF">T4C_6530</name>
</gene>
<comment type="caution">
    <text evidence="3">The sequence shown here is derived from an EMBL/GenBank/DDBJ whole genome shotgun (WGS) entry which is preliminary data.</text>
</comment>
<evidence type="ECO:0000256" key="1">
    <source>
        <dbReference type="SAM" id="SignalP"/>
    </source>
</evidence>
<dbReference type="EMBL" id="JYDS01000004">
    <property type="protein sequence ID" value="KRZ34278.1"/>
    <property type="molecule type" value="Genomic_DNA"/>
</dbReference>
<reference evidence="4 5" key="1">
    <citation type="submission" date="2015-01" db="EMBL/GenBank/DDBJ databases">
        <title>Evolution of Trichinella species and genotypes.</title>
        <authorList>
            <person name="Korhonen P.K."/>
            <person name="Edoardo P."/>
            <person name="Giuseppe L.R."/>
            <person name="Gasser R.B."/>
        </authorList>
    </citation>
    <scope>NUCLEOTIDE SEQUENCE [LARGE SCALE GENOMIC DNA]</scope>
    <source>
        <strain evidence="3">ISS176</strain>
        <strain evidence="2">ISS588</strain>
    </source>
</reference>
<dbReference type="Proteomes" id="UP000054805">
    <property type="component" value="Unassembled WGS sequence"/>
</dbReference>
<proteinExistence type="predicted"/>
<keyword evidence="4" id="KW-1185">Reference proteome</keyword>
<feature type="chain" id="PRO_5007438989" evidence="1">
    <location>
        <begin position="23"/>
        <end position="115"/>
    </location>
</feature>
<dbReference type="EMBL" id="JYDV01000026">
    <property type="protein sequence ID" value="KRZ40590.1"/>
    <property type="molecule type" value="Genomic_DNA"/>
</dbReference>
<protein>
    <submittedName>
        <fullName evidence="3">Uncharacterized protein</fullName>
    </submittedName>
</protein>
<feature type="signal peptide" evidence="1">
    <location>
        <begin position="1"/>
        <end position="22"/>
    </location>
</feature>
<dbReference type="AlphaFoldDB" id="A0A0V1K049"/>
<sequence length="115" mass="12913">MNNASYTFSFLWTGALIRTAFAGTSPDLSKKRFYRLRAYYIMMEKQQLYNPVQNLPTEGSYLSLPGAGTGVCADVEVERFQCLIAHHISIEEQKAAGRVCSEGCTWRHLSLVRSG</sequence>
<evidence type="ECO:0000313" key="3">
    <source>
        <dbReference type="EMBL" id="KRZ40590.1"/>
    </source>
</evidence>
<name>A0A0V1K049_TRIPS</name>
<keyword evidence="1" id="KW-0732">Signal</keyword>
<accession>A0A0V1K049</accession>
<evidence type="ECO:0000313" key="2">
    <source>
        <dbReference type="EMBL" id="KRZ34278.1"/>
    </source>
</evidence>